<feature type="domain" description="SAV-6107-like HEPN" evidence="1">
    <location>
        <begin position="44"/>
        <end position="107"/>
    </location>
</feature>
<dbReference type="Pfam" id="PF18726">
    <property type="entry name" value="HEPN_SAV_6107"/>
    <property type="match status" value="1"/>
</dbReference>
<evidence type="ECO:0000259" key="1">
    <source>
        <dbReference type="Pfam" id="PF18726"/>
    </source>
</evidence>
<protein>
    <submittedName>
        <fullName evidence="2">SAV_6107 family HEPN domain-containing protein</fullName>
    </submittedName>
</protein>
<name>A0ABV6RES8_9MICO</name>
<organism evidence="2 3">
    <name type="scientific">Brachybacterium hainanense</name>
    <dbReference type="NCBI Taxonomy" id="1541174"/>
    <lineage>
        <taxon>Bacteria</taxon>
        <taxon>Bacillati</taxon>
        <taxon>Actinomycetota</taxon>
        <taxon>Actinomycetes</taxon>
        <taxon>Micrococcales</taxon>
        <taxon>Dermabacteraceae</taxon>
        <taxon>Brachybacterium</taxon>
    </lineage>
</organism>
<gene>
    <name evidence="2" type="ORF">ACFFF6_16230</name>
</gene>
<reference evidence="2 3" key="1">
    <citation type="submission" date="2024-09" db="EMBL/GenBank/DDBJ databases">
        <authorList>
            <person name="Sun Q."/>
            <person name="Mori K."/>
        </authorList>
    </citation>
    <scope>NUCLEOTIDE SEQUENCE [LARGE SCALE GENOMIC DNA]</scope>
    <source>
        <strain evidence="2 3">CICC 10874</strain>
    </source>
</reference>
<evidence type="ECO:0000313" key="2">
    <source>
        <dbReference type="EMBL" id="MFC0675499.1"/>
    </source>
</evidence>
<dbReference type="EMBL" id="JBHLSV010000025">
    <property type="protein sequence ID" value="MFC0675499.1"/>
    <property type="molecule type" value="Genomic_DNA"/>
</dbReference>
<evidence type="ECO:0000313" key="3">
    <source>
        <dbReference type="Proteomes" id="UP001589793"/>
    </source>
</evidence>
<dbReference type="InterPro" id="IPR040891">
    <property type="entry name" value="HEPN_SAV_6107"/>
</dbReference>
<comment type="caution">
    <text evidence="2">The sequence shown here is derived from an EMBL/GenBank/DDBJ whole genome shotgun (WGS) entry which is preliminary data.</text>
</comment>
<proteinExistence type="predicted"/>
<keyword evidence="3" id="KW-1185">Reference proteome</keyword>
<accession>A0ABV6RES8</accession>
<sequence length="153" mass="17147">MASAHLTAAGRSRPSALLRRLEAELDALDRAEALLREGRTLSGTDPRLAYELMHRAALRAAGVVVARANRERRRKLPLNAWHALVRIGGEHRDWAEQMQELVAERDRLARREDLVPDALLLERHRELTTAHLAAVREEVLAASLPADLAEPPR</sequence>
<dbReference type="Proteomes" id="UP001589793">
    <property type="component" value="Unassembled WGS sequence"/>
</dbReference>
<dbReference type="RefSeq" id="WP_376982529.1">
    <property type="nucleotide sequence ID" value="NZ_JBHLSV010000025.1"/>
</dbReference>